<evidence type="ECO:0000256" key="1">
    <source>
        <dbReference type="ARBA" id="ARBA00002834"/>
    </source>
</evidence>
<dbReference type="InterPro" id="IPR013785">
    <property type="entry name" value="Aldolase_TIM"/>
</dbReference>
<dbReference type="EC" id="2.8.1.10" evidence="3"/>
<protein>
    <recommendedName>
        <fullName evidence="3">thiazole synthase</fullName>
        <ecNumber evidence="3">2.8.1.10</ecNumber>
    </recommendedName>
</protein>
<evidence type="ECO:0000256" key="2">
    <source>
        <dbReference type="ARBA" id="ARBA00004948"/>
    </source>
</evidence>
<proteinExistence type="predicted"/>
<gene>
    <name evidence="9" type="ORF">KB1_05820</name>
</gene>
<comment type="pathway">
    <text evidence="2">Cofactor biosynthesis; thiamine diphosphate biosynthesis.</text>
</comment>
<feature type="domain" description="Thiazole synthase ThiG" evidence="8">
    <location>
        <begin position="1"/>
        <end position="54"/>
    </location>
</feature>
<sequence length="72" mass="7564">MELGCDAVLLASAVTRAHNPVGMAKAMKMAVAAGRAARTSGRIPPRRLAQASSSFDGIITERVRGPREDDSL</sequence>
<dbReference type="Gene3D" id="3.20.20.70">
    <property type="entry name" value="Aldolase class I"/>
    <property type="match status" value="1"/>
</dbReference>
<dbReference type="InterPro" id="IPR033983">
    <property type="entry name" value="Thiazole_synthase_ThiG"/>
</dbReference>
<keyword evidence="6" id="KW-0704">Schiff base</keyword>
<evidence type="ECO:0000256" key="6">
    <source>
        <dbReference type="ARBA" id="ARBA00023270"/>
    </source>
</evidence>
<evidence type="ECO:0000259" key="8">
    <source>
        <dbReference type="Pfam" id="PF05690"/>
    </source>
</evidence>
<dbReference type="PANTHER" id="PTHR34266:SF2">
    <property type="entry name" value="THIAZOLE SYNTHASE"/>
    <property type="match status" value="1"/>
</dbReference>
<name>A0AAD1NUC7_9ACTN</name>
<comment type="function">
    <text evidence="1">Catalyzes the rearrangement of 1-deoxy-D-xylulose 5-phosphate (DXP) to produce the thiazole phosphate moiety of thiamine. Sulfur is provided by the thiocarboxylate moiety of the carrier protein ThiS. In vitro, sulfur can be provided by H(2)S.</text>
</comment>
<dbReference type="EMBL" id="AP024747">
    <property type="protein sequence ID" value="BCY24592.1"/>
    <property type="molecule type" value="Genomic_DNA"/>
</dbReference>
<evidence type="ECO:0000256" key="4">
    <source>
        <dbReference type="ARBA" id="ARBA00022679"/>
    </source>
</evidence>
<dbReference type="Pfam" id="PF05690">
    <property type="entry name" value="ThiG"/>
    <property type="match status" value="1"/>
</dbReference>
<evidence type="ECO:0000313" key="10">
    <source>
        <dbReference type="Proteomes" id="UP000825072"/>
    </source>
</evidence>
<organism evidence="9 10">
    <name type="scientific">Cutibacterium modestum</name>
    <dbReference type="NCBI Taxonomy" id="2559073"/>
    <lineage>
        <taxon>Bacteria</taxon>
        <taxon>Bacillati</taxon>
        <taxon>Actinomycetota</taxon>
        <taxon>Actinomycetes</taxon>
        <taxon>Propionibacteriales</taxon>
        <taxon>Propionibacteriaceae</taxon>
        <taxon>Cutibacterium</taxon>
    </lineage>
</organism>
<comment type="catalytic activity">
    <reaction evidence="7">
        <text>[ThiS sulfur-carrier protein]-C-terminal-Gly-aminoethanethioate + 2-iminoacetate + 1-deoxy-D-xylulose 5-phosphate = [ThiS sulfur-carrier protein]-C-terminal Gly-Gly + 2-[(2R,5Z)-2-carboxy-4-methylthiazol-5(2H)-ylidene]ethyl phosphate + 2 H2O + H(+)</text>
        <dbReference type="Rhea" id="RHEA:26297"/>
        <dbReference type="Rhea" id="RHEA-COMP:12909"/>
        <dbReference type="Rhea" id="RHEA-COMP:19908"/>
        <dbReference type="ChEBI" id="CHEBI:15377"/>
        <dbReference type="ChEBI" id="CHEBI:15378"/>
        <dbReference type="ChEBI" id="CHEBI:57792"/>
        <dbReference type="ChEBI" id="CHEBI:62899"/>
        <dbReference type="ChEBI" id="CHEBI:77846"/>
        <dbReference type="ChEBI" id="CHEBI:90778"/>
        <dbReference type="ChEBI" id="CHEBI:232372"/>
        <dbReference type="EC" id="2.8.1.10"/>
    </reaction>
</comment>
<evidence type="ECO:0000256" key="3">
    <source>
        <dbReference type="ARBA" id="ARBA00011960"/>
    </source>
</evidence>
<dbReference type="AlphaFoldDB" id="A0AAD1NUC7"/>
<evidence type="ECO:0000313" key="9">
    <source>
        <dbReference type="EMBL" id="BCY24592.1"/>
    </source>
</evidence>
<keyword evidence="4" id="KW-0808">Transferase</keyword>
<dbReference type="SUPFAM" id="SSF110399">
    <property type="entry name" value="ThiG-like"/>
    <property type="match status" value="1"/>
</dbReference>
<keyword evidence="5" id="KW-0784">Thiamine biosynthesis</keyword>
<reference evidence="9" key="1">
    <citation type="submission" date="2021-06" db="EMBL/GenBank/DDBJ databases">
        <title>Genome sequence of Cutibacterium modestum strain KB17-24694.</title>
        <authorList>
            <person name="Dekio I."/>
            <person name="Asahina A."/>
            <person name="Nishida M."/>
        </authorList>
    </citation>
    <scope>NUCLEOTIDE SEQUENCE</scope>
    <source>
        <strain evidence="9">KB17-24694</strain>
    </source>
</reference>
<dbReference type="GO" id="GO:1990107">
    <property type="term" value="F:thiazole synthase activity"/>
    <property type="evidence" value="ECO:0007669"/>
    <property type="project" value="UniProtKB-EC"/>
</dbReference>
<evidence type="ECO:0000256" key="7">
    <source>
        <dbReference type="ARBA" id="ARBA00049897"/>
    </source>
</evidence>
<evidence type="ECO:0000256" key="5">
    <source>
        <dbReference type="ARBA" id="ARBA00022977"/>
    </source>
</evidence>
<dbReference type="PANTHER" id="PTHR34266">
    <property type="entry name" value="THIAZOLE SYNTHASE"/>
    <property type="match status" value="1"/>
</dbReference>
<accession>A0AAD1NUC7</accession>
<dbReference type="InterPro" id="IPR008867">
    <property type="entry name" value="ThiG"/>
</dbReference>
<dbReference type="Proteomes" id="UP000825072">
    <property type="component" value="Chromosome 1"/>
</dbReference>